<proteinExistence type="predicted"/>
<evidence type="ECO:0000313" key="2">
    <source>
        <dbReference type="EMBL" id="AYD48305.1"/>
    </source>
</evidence>
<evidence type="ECO:0000313" key="3">
    <source>
        <dbReference type="Proteomes" id="UP000266118"/>
    </source>
</evidence>
<gene>
    <name evidence="2" type="ORF">D6B99_12260</name>
</gene>
<sequence length="49" mass="5487">MVQSNQRKDFLHKISSKLISDNQTICIEDLNIKGMLANHKLAQSISDCG</sequence>
<evidence type="ECO:0000259" key="1">
    <source>
        <dbReference type="Pfam" id="PF01385"/>
    </source>
</evidence>
<dbReference type="EMBL" id="CP032489">
    <property type="protein sequence ID" value="AYD48305.1"/>
    <property type="molecule type" value="Genomic_DNA"/>
</dbReference>
<dbReference type="KEGG" id="ark:D6B99_12260"/>
<accession>A0A386HR27</accession>
<dbReference type="Proteomes" id="UP000266118">
    <property type="component" value="Chromosome"/>
</dbReference>
<name>A0A386HR27_9BACT</name>
<feature type="domain" description="Probable transposase IS891/IS1136/IS1341" evidence="1">
    <location>
        <begin position="4"/>
        <end position="37"/>
    </location>
</feature>
<dbReference type="AlphaFoldDB" id="A0A386HR27"/>
<protein>
    <recommendedName>
        <fullName evidence="1">Probable transposase IS891/IS1136/IS1341 domain-containing protein</fullName>
    </recommendedName>
</protein>
<dbReference type="OrthoDB" id="1551477at2"/>
<keyword evidence="3" id="KW-1185">Reference proteome</keyword>
<organism evidence="2 3">
    <name type="scientific">Arachidicoccus soli</name>
    <dbReference type="NCBI Taxonomy" id="2341117"/>
    <lineage>
        <taxon>Bacteria</taxon>
        <taxon>Pseudomonadati</taxon>
        <taxon>Bacteroidota</taxon>
        <taxon>Chitinophagia</taxon>
        <taxon>Chitinophagales</taxon>
        <taxon>Chitinophagaceae</taxon>
        <taxon>Arachidicoccus</taxon>
    </lineage>
</organism>
<reference evidence="2 3" key="1">
    <citation type="submission" date="2018-09" db="EMBL/GenBank/DDBJ databases">
        <title>Arachidicoccus sp. nov., a bacterium isolated from soil.</title>
        <authorList>
            <person name="Weon H.-Y."/>
            <person name="Kwon S.-W."/>
            <person name="Lee S.A."/>
        </authorList>
    </citation>
    <scope>NUCLEOTIDE SEQUENCE [LARGE SCALE GENOMIC DNA]</scope>
    <source>
        <strain evidence="2 3">KIS59-12</strain>
    </source>
</reference>
<dbReference type="Pfam" id="PF01385">
    <property type="entry name" value="OrfB_IS605"/>
    <property type="match status" value="1"/>
</dbReference>
<dbReference type="InterPro" id="IPR001959">
    <property type="entry name" value="Transposase"/>
</dbReference>